<feature type="domain" description="U-box" evidence="3">
    <location>
        <begin position="8"/>
        <end position="264"/>
    </location>
</feature>
<dbReference type="InterPro" id="IPR000225">
    <property type="entry name" value="Armadillo"/>
</dbReference>
<dbReference type="AlphaFoldDB" id="A0A068V9T0"/>
<keyword evidence="5" id="KW-1185">Reference proteome</keyword>
<accession>A0A068V9T0</accession>
<dbReference type="EMBL" id="HG739236">
    <property type="protein sequence ID" value="CDP17287.1"/>
    <property type="molecule type" value="Genomic_DNA"/>
</dbReference>
<evidence type="ECO:0000256" key="2">
    <source>
        <dbReference type="ARBA" id="ARBA00022786"/>
    </source>
</evidence>
<dbReference type="FunFam" id="1.25.10.10:FF:000561">
    <property type="entry name" value="ARM repeat superfamily protein"/>
    <property type="match status" value="1"/>
</dbReference>
<dbReference type="PANTHER" id="PTHR23315:SF238">
    <property type="entry name" value="ARM REPEAT SUPERFAMILY PROTEIN"/>
    <property type="match status" value="1"/>
</dbReference>
<dbReference type="Gene3D" id="1.25.10.10">
    <property type="entry name" value="Leucine-rich Repeat Variant"/>
    <property type="match status" value="1"/>
</dbReference>
<dbReference type="PhylomeDB" id="A0A068V9T0"/>
<dbReference type="OrthoDB" id="7537227at2759"/>
<dbReference type="SMART" id="SM00185">
    <property type="entry name" value="ARM"/>
    <property type="match status" value="3"/>
</dbReference>
<dbReference type="Proteomes" id="UP000295252">
    <property type="component" value="Chromosome IV"/>
</dbReference>
<dbReference type="SUPFAM" id="SSF48371">
    <property type="entry name" value="ARM repeat"/>
    <property type="match status" value="1"/>
</dbReference>
<protein>
    <recommendedName>
        <fullName evidence="3">U-box domain-containing protein</fullName>
    </recommendedName>
</protein>
<gene>
    <name evidence="4" type="ORF">GSCOC_T00009356001</name>
</gene>
<dbReference type="InterPro" id="IPR016024">
    <property type="entry name" value="ARM-type_fold"/>
</dbReference>
<evidence type="ECO:0000256" key="1">
    <source>
        <dbReference type="ARBA" id="ARBA00022737"/>
    </source>
</evidence>
<dbReference type="InterPro" id="IPR011989">
    <property type="entry name" value="ARM-like"/>
</dbReference>
<evidence type="ECO:0000259" key="3">
    <source>
        <dbReference type="Pfam" id="PF25598"/>
    </source>
</evidence>
<proteinExistence type="predicted"/>
<organism evidence="4 5">
    <name type="scientific">Coffea canephora</name>
    <name type="common">Robusta coffee</name>
    <dbReference type="NCBI Taxonomy" id="49390"/>
    <lineage>
        <taxon>Eukaryota</taxon>
        <taxon>Viridiplantae</taxon>
        <taxon>Streptophyta</taxon>
        <taxon>Embryophyta</taxon>
        <taxon>Tracheophyta</taxon>
        <taxon>Spermatophyta</taxon>
        <taxon>Magnoliopsida</taxon>
        <taxon>eudicotyledons</taxon>
        <taxon>Gunneridae</taxon>
        <taxon>Pentapetalae</taxon>
        <taxon>asterids</taxon>
        <taxon>lamiids</taxon>
        <taxon>Gentianales</taxon>
        <taxon>Rubiaceae</taxon>
        <taxon>Ixoroideae</taxon>
        <taxon>Gardenieae complex</taxon>
        <taxon>Bertiereae - Coffeeae clade</taxon>
        <taxon>Coffeeae</taxon>
        <taxon>Coffea</taxon>
    </lineage>
</organism>
<evidence type="ECO:0000313" key="5">
    <source>
        <dbReference type="Proteomes" id="UP000295252"/>
    </source>
</evidence>
<dbReference type="InterPro" id="IPR058678">
    <property type="entry name" value="ARM_PUB"/>
</dbReference>
<reference evidence="5" key="1">
    <citation type="journal article" date="2014" name="Science">
        <title>The coffee genome provides insight into the convergent evolution of caffeine biosynthesis.</title>
        <authorList>
            <person name="Denoeud F."/>
            <person name="Carretero-Paulet L."/>
            <person name="Dereeper A."/>
            <person name="Droc G."/>
            <person name="Guyot R."/>
            <person name="Pietrella M."/>
            <person name="Zheng C."/>
            <person name="Alberti A."/>
            <person name="Anthony F."/>
            <person name="Aprea G."/>
            <person name="Aury J.M."/>
            <person name="Bento P."/>
            <person name="Bernard M."/>
            <person name="Bocs S."/>
            <person name="Campa C."/>
            <person name="Cenci A."/>
            <person name="Combes M.C."/>
            <person name="Crouzillat D."/>
            <person name="Da Silva C."/>
            <person name="Daddiego L."/>
            <person name="De Bellis F."/>
            <person name="Dussert S."/>
            <person name="Garsmeur O."/>
            <person name="Gayraud T."/>
            <person name="Guignon V."/>
            <person name="Jahn K."/>
            <person name="Jamilloux V."/>
            <person name="Joet T."/>
            <person name="Labadie K."/>
            <person name="Lan T."/>
            <person name="Leclercq J."/>
            <person name="Lepelley M."/>
            <person name="Leroy T."/>
            <person name="Li L.T."/>
            <person name="Librado P."/>
            <person name="Lopez L."/>
            <person name="Munoz A."/>
            <person name="Noel B."/>
            <person name="Pallavicini A."/>
            <person name="Perrotta G."/>
            <person name="Poncet V."/>
            <person name="Pot D."/>
            <person name="Priyono X."/>
            <person name="Rigoreau M."/>
            <person name="Rouard M."/>
            <person name="Rozas J."/>
            <person name="Tranchant-Dubreuil C."/>
            <person name="VanBuren R."/>
            <person name="Zhang Q."/>
            <person name="Andrade A.C."/>
            <person name="Argout X."/>
            <person name="Bertrand B."/>
            <person name="de Kochko A."/>
            <person name="Graziosi G."/>
            <person name="Henry R.J."/>
            <person name="Jayarama X."/>
            <person name="Ming R."/>
            <person name="Nagai C."/>
            <person name="Rounsley S."/>
            <person name="Sankoff D."/>
            <person name="Giuliano G."/>
            <person name="Albert V.A."/>
            <person name="Wincker P."/>
            <person name="Lashermes P."/>
        </authorList>
    </citation>
    <scope>NUCLEOTIDE SEQUENCE [LARGE SCALE GENOMIC DNA]</scope>
    <source>
        <strain evidence="5">cv. DH200-94</strain>
    </source>
</reference>
<dbReference type="FunCoup" id="A0A068V9T0">
    <property type="interactions" value="595"/>
</dbReference>
<evidence type="ECO:0000313" key="4">
    <source>
        <dbReference type="EMBL" id="CDP17287.1"/>
    </source>
</evidence>
<keyword evidence="1" id="KW-0677">Repeat</keyword>
<dbReference type="STRING" id="49390.A0A068V9T0"/>
<keyword evidence="2" id="KW-0833">Ubl conjugation pathway</keyword>
<dbReference type="PANTHER" id="PTHR23315">
    <property type="entry name" value="U BOX DOMAIN-CONTAINING"/>
    <property type="match status" value="1"/>
</dbReference>
<dbReference type="OMA" id="HIIRYPD"/>
<dbReference type="Pfam" id="PF25598">
    <property type="entry name" value="ARM_PUB"/>
    <property type="match status" value="1"/>
</dbReference>
<sequence>MEVKRRAVKELVTKLGSVSEQIRVEALSELRLISKNDPDSRPIIADADSAAISYIAEALYSPTQVIQENAAATLHNLSISSKDQLMSTRGVLDALSHALLNPSCPFAAQCAAGTLYSLLMVESYRSIIGHKRDILFGLVEMIRRPDSASRSIKDGLKALFGIALYPLNRAGLIGLGVVPALFSLVCKDGRVGVVEDATAVIAQIAGCEESWEAFRNVSGVRVLIDLLDSSTGSSIRTKENAVSAMLKLVQCGGEEIAKTIREMGFDVFDGIVDVVENGTDKGKVKGITLLKVLDAKSVGSLLDKEFESLMSNSAS</sequence>
<name>A0A068V9T0_COFCA</name>
<dbReference type="Gramene" id="CDP17287">
    <property type="protein sequence ID" value="CDP17287"/>
    <property type="gene ID" value="GSCOC_T00009356001"/>
</dbReference>
<dbReference type="InParanoid" id="A0A068V9T0"/>